<dbReference type="PANTHER" id="PTHR30383:SF5">
    <property type="entry name" value="SGNH HYDROLASE-TYPE ESTERASE DOMAIN-CONTAINING PROTEIN"/>
    <property type="match status" value="1"/>
</dbReference>
<dbReference type="InterPro" id="IPR036514">
    <property type="entry name" value="SGNH_hydro_sf"/>
</dbReference>
<proteinExistence type="predicted"/>
<dbReference type="AlphaFoldDB" id="A0A1Z4LMK2"/>
<reference evidence="3 4" key="1">
    <citation type="submission" date="2017-06" db="EMBL/GenBank/DDBJ databases">
        <title>Genome sequencing of cyanobaciteial culture collection at National Institute for Environmental Studies (NIES).</title>
        <authorList>
            <person name="Hirose Y."/>
            <person name="Shimura Y."/>
            <person name="Fujisawa T."/>
            <person name="Nakamura Y."/>
            <person name="Kawachi M."/>
        </authorList>
    </citation>
    <scope>NUCLEOTIDE SEQUENCE [LARGE SCALE GENOMIC DNA]</scope>
    <source>
        <strain evidence="3 4">NIES-267</strain>
    </source>
</reference>
<evidence type="ECO:0000313" key="4">
    <source>
        <dbReference type="Proteomes" id="UP000218418"/>
    </source>
</evidence>
<dbReference type="InterPro" id="IPR013830">
    <property type="entry name" value="SGNH_hydro"/>
</dbReference>
<dbReference type="PANTHER" id="PTHR30383">
    <property type="entry name" value="THIOESTERASE 1/PROTEASE 1/LYSOPHOSPHOLIPASE L1"/>
    <property type="match status" value="1"/>
</dbReference>
<evidence type="ECO:0000259" key="2">
    <source>
        <dbReference type="Pfam" id="PF13472"/>
    </source>
</evidence>
<keyword evidence="1" id="KW-0812">Transmembrane</keyword>
<evidence type="ECO:0000256" key="1">
    <source>
        <dbReference type="SAM" id="Phobius"/>
    </source>
</evidence>
<dbReference type="InterPro" id="IPR051532">
    <property type="entry name" value="Ester_Hydrolysis_Enzymes"/>
</dbReference>
<dbReference type="GO" id="GO:0004622">
    <property type="term" value="F:phosphatidylcholine lysophospholipase activity"/>
    <property type="evidence" value="ECO:0007669"/>
    <property type="project" value="TreeGrafter"/>
</dbReference>
<feature type="transmembrane region" description="Helical" evidence="1">
    <location>
        <begin position="12"/>
        <end position="30"/>
    </location>
</feature>
<dbReference type="Proteomes" id="UP000218418">
    <property type="component" value="Chromosome"/>
</dbReference>
<dbReference type="CDD" id="cd01828">
    <property type="entry name" value="sialate_O-acetylesterase_like2"/>
    <property type="match status" value="1"/>
</dbReference>
<protein>
    <submittedName>
        <fullName evidence="3">Lipolytic enzyme, G-D-S-L</fullName>
    </submittedName>
</protein>
<evidence type="ECO:0000313" key="3">
    <source>
        <dbReference type="EMBL" id="BAY82447.1"/>
    </source>
</evidence>
<organism evidence="3 4">
    <name type="scientific">Calothrix parasitica NIES-267</name>
    <dbReference type="NCBI Taxonomy" id="1973488"/>
    <lineage>
        <taxon>Bacteria</taxon>
        <taxon>Bacillati</taxon>
        <taxon>Cyanobacteriota</taxon>
        <taxon>Cyanophyceae</taxon>
        <taxon>Nostocales</taxon>
        <taxon>Calotrichaceae</taxon>
        <taxon>Calothrix</taxon>
    </lineage>
</organism>
<dbReference type="EMBL" id="AP018227">
    <property type="protein sequence ID" value="BAY82447.1"/>
    <property type="molecule type" value="Genomic_DNA"/>
</dbReference>
<keyword evidence="1" id="KW-1133">Transmembrane helix</keyword>
<keyword evidence="4" id="KW-1185">Reference proteome</keyword>
<accession>A0A1Z4LMK2</accession>
<dbReference type="Gene3D" id="3.40.50.1110">
    <property type="entry name" value="SGNH hydrolase"/>
    <property type="match status" value="1"/>
</dbReference>
<name>A0A1Z4LMK2_9CYAN</name>
<sequence length="287" mass="32165">MSSSAKTFPAWAFFSLLSNLILLLAVILLIGKQQNFAAFFGNAVSPSPEPITTTQAQQVATPQLGKRHKLDYQKWVNILKQEAEVVAENKPRNLTIMAGDSLSLWFPSELLPNNKTWLNQGISGEKTAGLLKRLNLFDKTTPESIFVMIGINDLIAGVNDETILENQRQILNYLREQHPKAKIVVQSILPHQGEQATWEGKEKLLAIPNSRIRNLNQQLRTIAAKEDVKYLNLYPLFANKQGSLRSKFTTDGLHLNPNGYLVWSSALQLTANSYQLTVNSQQSTVNR</sequence>
<dbReference type="SUPFAM" id="SSF52266">
    <property type="entry name" value="SGNH hydrolase"/>
    <property type="match status" value="1"/>
</dbReference>
<gene>
    <name evidence="3" type="ORF">NIES267_19270</name>
</gene>
<dbReference type="Pfam" id="PF13472">
    <property type="entry name" value="Lipase_GDSL_2"/>
    <property type="match status" value="1"/>
</dbReference>
<feature type="domain" description="SGNH hydrolase-type esterase" evidence="2">
    <location>
        <begin position="107"/>
        <end position="260"/>
    </location>
</feature>
<dbReference type="OrthoDB" id="2513075at2"/>
<keyword evidence="1" id="KW-0472">Membrane</keyword>